<dbReference type="Proteomes" id="UP000814033">
    <property type="component" value="Unassembled WGS sequence"/>
</dbReference>
<protein>
    <submittedName>
        <fullName evidence="1">Glutathione S-transferase</fullName>
    </submittedName>
</protein>
<comment type="caution">
    <text evidence="1">The sequence shown here is derived from an EMBL/GenBank/DDBJ whole genome shotgun (WGS) entry which is preliminary data.</text>
</comment>
<sequence length="211" mass="23654">MVLKLYGGSMSTCTRRVAVVAREAGVPYELVVVDHRNKQHKTPEYLKHQPFGLIPYIQDEDGFELYESRAICRYIATLESAKDTTLVPKGRKANALFEQAMSIEQNNFDPLASAIAKEKVFNPMNGIQPNEAHVAELVEQLKSKLDVYDVILGKQKYLAGNEITLADLFHLSFGSLLVATGLGLFEERPNVSRWWTDITTRPSWLAVKDGA</sequence>
<organism evidence="1 2">
    <name type="scientific">Auriscalpium vulgare</name>
    <dbReference type="NCBI Taxonomy" id="40419"/>
    <lineage>
        <taxon>Eukaryota</taxon>
        <taxon>Fungi</taxon>
        <taxon>Dikarya</taxon>
        <taxon>Basidiomycota</taxon>
        <taxon>Agaricomycotina</taxon>
        <taxon>Agaricomycetes</taxon>
        <taxon>Russulales</taxon>
        <taxon>Auriscalpiaceae</taxon>
        <taxon>Auriscalpium</taxon>
    </lineage>
</organism>
<evidence type="ECO:0000313" key="1">
    <source>
        <dbReference type="EMBL" id="KAI0048491.1"/>
    </source>
</evidence>
<proteinExistence type="predicted"/>
<gene>
    <name evidence="1" type="ORF">FA95DRAFT_1558004</name>
</gene>
<keyword evidence="2" id="KW-1185">Reference proteome</keyword>
<reference evidence="1" key="1">
    <citation type="submission" date="2021-02" db="EMBL/GenBank/DDBJ databases">
        <authorList>
            <consortium name="DOE Joint Genome Institute"/>
            <person name="Ahrendt S."/>
            <person name="Looney B.P."/>
            <person name="Miyauchi S."/>
            <person name="Morin E."/>
            <person name="Drula E."/>
            <person name="Courty P.E."/>
            <person name="Chicoki N."/>
            <person name="Fauchery L."/>
            <person name="Kohler A."/>
            <person name="Kuo A."/>
            <person name="Labutti K."/>
            <person name="Pangilinan J."/>
            <person name="Lipzen A."/>
            <person name="Riley R."/>
            <person name="Andreopoulos W."/>
            <person name="He G."/>
            <person name="Johnson J."/>
            <person name="Barry K.W."/>
            <person name="Grigoriev I.V."/>
            <person name="Nagy L."/>
            <person name="Hibbett D."/>
            <person name="Henrissat B."/>
            <person name="Matheny P.B."/>
            <person name="Labbe J."/>
            <person name="Martin F."/>
        </authorList>
    </citation>
    <scope>NUCLEOTIDE SEQUENCE</scope>
    <source>
        <strain evidence="1">FP105234-sp</strain>
    </source>
</reference>
<accession>A0ACB8RWJ7</accession>
<reference evidence="1" key="2">
    <citation type="journal article" date="2022" name="New Phytol.">
        <title>Evolutionary transition to the ectomycorrhizal habit in the genomes of a hyperdiverse lineage of mushroom-forming fungi.</title>
        <authorList>
            <person name="Looney B."/>
            <person name="Miyauchi S."/>
            <person name="Morin E."/>
            <person name="Drula E."/>
            <person name="Courty P.E."/>
            <person name="Kohler A."/>
            <person name="Kuo A."/>
            <person name="LaButti K."/>
            <person name="Pangilinan J."/>
            <person name="Lipzen A."/>
            <person name="Riley R."/>
            <person name="Andreopoulos W."/>
            <person name="He G."/>
            <person name="Johnson J."/>
            <person name="Nolan M."/>
            <person name="Tritt A."/>
            <person name="Barry K.W."/>
            <person name="Grigoriev I.V."/>
            <person name="Nagy L.G."/>
            <person name="Hibbett D."/>
            <person name="Henrissat B."/>
            <person name="Matheny P.B."/>
            <person name="Labbe J."/>
            <person name="Martin F.M."/>
        </authorList>
    </citation>
    <scope>NUCLEOTIDE SEQUENCE</scope>
    <source>
        <strain evidence="1">FP105234-sp</strain>
    </source>
</reference>
<dbReference type="EMBL" id="MU275886">
    <property type="protein sequence ID" value="KAI0048491.1"/>
    <property type="molecule type" value="Genomic_DNA"/>
</dbReference>
<evidence type="ECO:0000313" key="2">
    <source>
        <dbReference type="Proteomes" id="UP000814033"/>
    </source>
</evidence>
<name>A0ACB8RWJ7_9AGAM</name>